<proteinExistence type="inferred from homology"/>
<dbReference type="PROSITE" id="PS00973">
    <property type="entry name" value="USP_2"/>
    <property type="match status" value="1"/>
</dbReference>
<dbReference type="GO" id="GO:0016579">
    <property type="term" value="P:protein deubiquitination"/>
    <property type="evidence" value="ECO:0007669"/>
    <property type="project" value="InterPro"/>
</dbReference>
<feature type="domain" description="USP" evidence="9">
    <location>
        <begin position="96"/>
        <end position="772"/>
    </location>
</feature>
<evidence type="ECO:0000256" key="3">
    <source>
        <dbReference type="ARBA" id="ARBA00022670"/>
    </source>
</evidence>
<dbReference type="GO" id="GO:0005634">
    <property type="term" value="C:nucleus"/>
    <property type="evidence" value="ECO:0007669"/>
    <property type="project" value="TreeGrafter"/>
</dbReference>
<dbReference type="Gene3D" id="3.90.70.10">
    <property type="entry name" value="Cysteine proteinases"/>
    <property type="match status" value="1"/>
</dbReference>
<dbReference type="InterPro" id="IPR018200">
    <property type="entry name" value="USP_CS"/>
</dbReference>
<keyword evidence="5 7" id="KW-0378">Hydrolase</keyword>
<protein>
    <recommendedName>
        <fullName evidence="7">Ubiquitin carboxyl-terminal hydrolase</fullName>
        <ecNumber evidence="7">3.4.19.12</ecNumber>
    </recommendedName>
</protein>
<dbReference type="OrthoDB" id="2248014at2759"/>
<comment type="similarity">
    <text evidence="2 7">Belongs to the peptidase C19 family.</text>
</comment>
<evidence type="ECO:0000256" key="2">
    <source>
        <dbReference type="ARBA" id="ARBA00009085"/>
    </source>
</evidence>
<evidence type="ECO:0000313" key="10">
    <source>
        <dbReference type="EMBL" id="KAI5059514.1"/>
    </source>
</evidence>
<comment type="catalytic activity">
    <reaction evidence="1 7">
        <text>Thiol-dependent hydrolysis of ester, thioester, amide, peptide and isopeptide bonds formed by the C-terminal Gly of ubiquitin (a 76-residue protein attached to proteins as an intracellular targeting signal).</text>
        <dbReference type="EC" id="3.4.19.12"/>
    </reaction>
</comment>
<keyword evidence="4 7" id="KW-0833">Ubl conjugation pathway</keyword>
<dbReference type="EMBL" id="JABFUD020000025">
    <property type="protein sequence ID" value="KAI5059514.1"/>
    <property type="molecule type" value="Genomic_DNA"/>
</dbReference>
<keyword evidence="6 7" id="KW-0788">Thiol protease</keyword>
<dbReference type="InterPro" id="IPR001394">
    <property type="entry name" value="Peptidase_C19_UCH"/>
</dbReference>
<dbReference type="PANTHER" id="PTHR24006">
    <property type="entry name" value="UBIQUITIN CARBOXYL-TERMINAL HYDROLASE"/>
    <property type="match status" value="1"/>
</dbReference>
<feature type="region of interest" description="Disordered" evidence="8">
    <location>
        <begin position="460"/>
        <end position="494"/>
    </location>
</feature>
<comment type="function">
    <text evidence="7">Recognizes and hydrolyzes the peptide bond at the C-terminal Gly of ubiquitin. Involved in the processing of poly-ubiquitin precursors as well as that of ubiquitinated proteins.</text>
</comment>
<dbReference type="InterPro" id="IPR028889">
    <property type="entry name" value="USP"/>
</dbReference>
<evidence type="ECO:0000256" key="1">
    <source>
        <dbReference type="ARBA" id="ARBA00000707"/>
    </source>
</evidence>
<organism evidence="10 11">
    <name type="scientific">Adiantum capillus-veneris</name>
    <name type="common">Maidenhair fern</name>
    <dbReference type="NCBI Taxonomy" id="13818"/>
    <lineage>
        <taxon>Eukaryota</taxon>
        <taxon>Viridiplantae</taxon>
        <taxon>Streptophyta</taxon>
        <taxon>Embryophyta</taxon>
        <taxon>Tracheophyta</taxon>
        <taxon>Polypodiopsida</taxon>
        <taxon>Polypodiidae</taxon>
        <taxon>Polypodiales</taxon>
        <taxon>Pteridineae</taxon>
        <taxon>Pteridaceae</taxon>
        <taxon>Vittarioideae</taxon>
        <taxon>Adiantum</taxon>
    </lineage>
</organism>
<reference evidence="10" key="1">
    <citation type="submission" date="2021-01" db="EMBL/GenBank/DDBJ databases">
        <title>Adiantum capillus-veneris genome.</title>
        <authorList>
            <person name="Fang Y."/>
            <person name="Liao Q."/>
        </authorList>
    </citation>
    <scope>NUCLEOTIDE SEQUENCE</scope>
    <source>
        <strain evidence="10">H3</strain>
        <tissue evidence="10">Leaf</tissue>
    </source>
</reference>
<dbReference type="InterPro" id="IPR050164">
    <property type="entry name" value="Peptidase_C19"/>
</dbReference>
<dbReference type="AlphaFoldDB" id="A0A9D4Z396"/>
<evidence type="ECO:0000256" key="4">
    <source>
        <dbReference type="ARBA" id="ARBA00022786"/>
    </source>
</evidence>
<evidence type="ECO:0000313" key="11">
    <source>
        <dbReference type="Proteomes" id="UP000886520"/>
    </source>
</evidence>
<feature type="compositionally biased region" description="Low complexity" evidence="8">
    <location>
        <begin position="463"/>
        <end position="480"/>
    </location>
</feature>
<dbReference type="Pfam" id="PF00443">
    <property type="entry name" value="UCH"/>
    <property type="match status" value="1"/>
</dbReference>
<name>A0A9D4Z396_ADICA</name>
<dbReference type="PANTHER" id="PTHR24006:SF888">
    <property type="entry name" value="UBIQUITIN CARBOXYL-TERMINAL HYDROLASE 30"/>
    <property type="match status" value="1"/>
</dbReference>
<sequence length="781" mass="86278">MRRSSPTTGVANTLSFVRDAILSSSGYGGGHMQSWRDVLQLTHSLGLTLLGAGTVGAILLLRQLSPASALSWLLQSRPPNGFPDDSLFDPSHLTVPGLRNSGNNCFLNAILQALSSSCVVLSFLAAYGRGDILSLFDGVESRCISLPLTEALSDLLVELSELDPEPRVASPRHVMYALEPYAKQFDLSLQQDAAEALNYLADALQIERIAFFESFRAFRESISDASRPSNGIVVEDVSEKENSPLNSWKRWPLEGTIGSMLMCQECGYKFSTQFQSFHEVPLSPPQFSNGNIVNGCNLEACLEQFTAPECISNVRCSCCSHSLALRLLENRGLLDKAVFQRIKDCTFDDDCSCEQLVTQIGGSWKNVHVNAIKQLRFGRCPEVMCCQVQRVVVSSGELVKWTGHVSFPLVLNLQPFVMSSQGRFGKPFVQSKGPNEMLHEVLWPKRTSEMHSNIEFCKLRAPSSTDGSSSDDMRMSGSEDLASDTSSESMAGRSGDEIVEKHKEVSGISQWDSCQTYGLDSVLLSKLGHIPLDDKDQLLFRFRQFGDGAIATQNREVDELQQDDPCISKRWLYELISVVVHHGSSKDGHYTVYRKAKLKQSDFAEEEHQTDICCNEVMNSDDSNSVTMDLDDNISEQHDVETTEENMVQESSAERELERISIGLGPKALNNDRGEGISGASRASIGSSQGLPTGHAIVDSKFSSRQTLNSDKELGFEEDAHTESLEVEDPESKQPSKEVIVLWFRVSDSHVTLVTEEEVLMAQATLLFYERSVAKDSCHAC</sequence>
<dbReference type="EC" id="3.4.19.12" evidence="7"/>
<dbReference type="PROSITE" id="PS50235">
    <property type="entry name" value="USP_3"/>
    <property type="match status" value="1"/>
</dbReference>
<feature type="region of interest" description="Disordered" evidence="8">
    <location>
        <begin position="637"/>
        <end position="692"/>
    </location>
</feature>
<feature type="compositionally biased region" description="Low complexity" evidence="8">
    <location>
        <begin position="678"/>
        <end position="690"/>
    </location>
</feature>
<dbReference type="InterPro" id="IPR038765">
    <property type="entry name" value="Papain-like_cys_pep_sf"/>
</dbReference>
<evidence type="ECO:0000256" key="7">
    <source>
        <dbReference type="RuleBase" id="RU366025"/>
    </source>
</evidence>
<evidence type="ECO:0000256" key="6">
    <source>
        <dbReference type="ARBA" id="ARBA00022807"/>
    </source>
</evidence>
<gene>
    <name evidence="10" type="ORF">GOP47_0025833</name>
</gene>
<evidence type="ECO:0000256" key="8">
    <source>
        <dbReference type="SAM" id="MobiDB-lite"/>
    </source>
</evidence>
<accession>A0A9D4Z396</accession>
<keyword evidence="3 7" id="KW-0645">Protease</keyword>
<dbReference type="SUPFAM" id="SSF54001">
    <property type="entry name" value="Cysteine proteinases"/>
    <property type="match status" value="1"/>
</dbReference>
<keyword evidence="11" id="KW-1185">Reference proteome</keyword>
<dbReference type="Proteomes" id="UP000886520">
    <property type="component" value="Chromosome 25"/>
</dbReference>
<dbReference type="GO" id="GO:0004843">
    <property type="term" value="F:cysteine-type deubiquitinase activity"/>
    <property type="evidence" value="ECO:0007669"/>
    <property type="project" value="UniProtKB-UniRule"/>
</dbReference>
<dbReference type="GO" id="GO:0005829">
    <property type="term" value="C:cytosol"/>
    <property type="evidence" value="ECO:0007669"/>
    <property type="project" value="TreeGrafter"/>
</dbReference>
<dbReference type="GO" id="GO:0006508">
    <property type="term" value="P:proteolysis"/>
    <property type="evidence" value="ECO:0007669"/>
    <property type="project" value="UniProtKB-KW"/>
</dbReference>
<dbReference type="PROSITE" id="PS00972">
    <property type="entry name" value="USP_1"/>
    <property type="match status" value="1"/>
</dbReference>
<comment type="caution">
    <text evidence="10">The sequence shown here is derived from an EMBL/GenBank/DDBJ whole genome shotgun (WGS) entry which is preliminary data.</text>
</comment>
<evidence type="ECO:0000256" key="5">
    <source>
        <dbReference type="ARBA" id="ARBA00022801"/>
    </source>
</evidence>
<evidence type="ECO:0000259" key="9">
    <source>
        <dbReference type="PROSITE" id="PS50235"/>
    </source>
</evidence>